<dbReference type="Proteomes" id="UP000092445">
    <property type="component" value="Unassembled WGS sequence"/>
</dbReference>
<protein>
    <submittedName>
        <fullName evidence="2">Uncharacterized protein</fullName>
    </submittedName>
</protein>
<proteinExistence type="predicted"/>
<accession>A0A1B0A2T0</accession>
<organism evidence="2 3">
    <name type="scientific">Glossina pallidipes</name>
    <name type="common">Tsetse fly</name>
    <dbReference type="NCBI Taxonomy" id="7398"/>
    <lineage>
        <taxon>Eukaryota</taxon>
        <taxon>Metazoa</taxon>
        <taxon>Ecdysozoa</taxon>
        <taxon>Arthropoda</taxon>
        <taxon>Hexapoda</taxon>
        <taxon>Insecta</taxon>
        <taxon>Pterygota</taxon>
        <taxon>Neoptera</taxon>
        <taxon>Endopterygota</taxon>
        <taxon>Diptera</taxon>
        <taxon>Brachycera</taxon>
        <taxon>Muscomorpha</taxon>
        <taxon>Hippoboscoidea</taxon>
        <taxon>Glossinidae</taxon>
        <taxon>Glossina</taxon>
    </lineage>
</organism>
<evidence type="ECO:0000313" key="2">
    <source>
        <dbReference type="EnsemblMetazoa" id="GPAI032699-PA"/>
    </source>
</evidence>
<evidence type="ECO:0000256" key="1">
    <source>
        <dbReference type="SAM" id="MobiDB-lite"/>
    </source>
</evidence>
<keyword evidence="3" id="KW-1185">Reference proteome</keyword>
<feature type="region of interest" description="Disordered" evidence="1">
    <location>
        <begin position="29"/>
        <end position="50"/>
    </location>
</feature>
<reference evidence="2" key="2">
    <citation type="submission" date="2020-05" db="UniProtKB">
        <authorList>
            <consortium name="EnsemblMetazoa"/>
        </authorList>
    </citation>
    <scope>IDENTIFICATION</scope>
    <source>
        <strain evidence="2">IAEA</strain>
    </source>
</reference>
<name>A0A1B0A2T0_GLOPL</name>
<dbReference type="VEuPathDB" id="VectorBase:GPAI032699"/>
<dbReference type="EnsemblMetazoa" id="GPAI032699-RA">
    <property type="protein sequence ID" value="GPAI032699-PA"/>
    <property type="gene ID" value="GPAI032699"/>
</dbReference>
<evidence type="ECO:0000313" key="3">
    <source>
        <dbReference type="Proteomes" id="UP000092445"/>
    </source>
</evidence>
<reference evidence="3" key="1">
    <citation type="submission" date="2014-03" db="EMBL/GenBank/DDBJ databases">
        <authorList>
            <person name="Aksoy S."/>
            <person name="Warren W."/>
            <person name="Wilson R.K."/>
        </authorList>
    </citation>
    <scope>NUCLEOTIDE SEQUENCE [LARGE SCALE GENOMIC DNA]</scope>
    <source>
        <strain evidence="3">IAEA</strain>
    </source>
</reference>
<sequence>MSEQQAPKILLSQYIQIVHRSRKINGCAKGRRNIPSISRNNSAAKRNNNRDLLNKTTITINEHINGLTAKHFQCLHKTCSPLQRR</sequence>
<dbReference type="AlphaFoldDB" id="A0A1B0A2T0"/>